<comment type="subcellular location">
    <subcellularLocation>
        <location evidence="4">Cytoplasm</location>
    </subcellularLocation>
</comment>
<accession>A0ABV8Q7C0</accession>
<evidence type="ECO:0000313" key="10">
    <source>
        <dbReference type="Proteomes" id="UP001595900"/>
    </source>
</evidence>
<keyword evidence="4 6" id="KW-0641">Proline biosynthesis</keyword>
<dbReference type="Gene3D" id="1.10.3730.10">
    <property type="entry name" value="ProC C-terminal domain-like"/>
    <property type="match status" value="1"/>
</dbReference>
<sequence>MSDARTIQLPAIAFIGAGSMAGAIINGLASPVVDVEGGIRVTSRSAATAARFAELRGVSAHATENEADANPEAVRGAKLVVLAVKPYQVPDVLAEIAGALEPGTVVASVAAGVTVATMEAAVPASVAVVRTMPNTPAQVGRGVTGVSGGTRATADDVALVRALFETVGAVVEVPESQLDELSTISGSGPAYVFLLIEEFTKTAVAKGFSREQAELLVGHTFLGAAELLAATHEEPAELRRRVTSPGGTTEKAIEVLQAADLSGLFDRATDAALARARELASGA</sequence>
<keyword evidence="4 6" id="KW-0028">Amino-acid biosynthesis</keyword>
<evidence type="ECO:0000259" key="8">
    <source>
        <dbReference type="Pfam" id="PF14748"/>
    </source>
</evidence>
<dbReference type="InterPro" id="IPR036291">
    <property type="entry name" value="NAD(P)-bd_dom_sf"/>
</dbReference>
<evidence type="ECO:0000259" key="7">
    <source>
        <dbReference type="Pfam" id="PF03807"/>
    </source>
</evidence>
<comment type="caution">
    <text evidence="9">The sequence shown here is derived from an EMBL/GenBank/DDBJ whole genome shotgun (WGS) entry which is preliminary data.</text>
</comment>
<dbReference type="Pfam" id="PF14748">
    <property type="entry name" value="P5CR_dimer"/>
    <property type="match status" value="1"/>
</dbReference>
<evidence type="ECO:0000313" key="9">
    <source>
        <dbReference type="EMBL" id="MFC4244225.1"/>
    </source>
</evidence>
<dbReference type="Pfam" id="PF03807">
    <property type="entry name" value="F420_oxidored"/>
    <property type="match status" value="1"/>
</dbReference>
<gene>
    <name evidence="4 9" type="primary">proC</name>
    <name evidence="9" type="ORF">ACFOYW_12650</name>
</gene>
<protein>
    <recommendedName>
        <fullName evidence="4 5">Pyrroline-5-carboxylate reductase</fullName>
        <shortName evidence="4">P5C reductase</shortName>
        <shortName evidence="4">P5CR</shortName>
        <ecNumber evidence="4 5">1.5.1.2</ecNumber>
    </recommendedName>
    <alternativeName>
        <fullName evidence="4">PCA reductase</fullName>
    </alternativeName>
</protein>
<feature type="domain" description="Pyrroline-5-carboxylate reductase catalytic N-terminal" evidence="7">
    <location>
        <begin position="12"/>
        <end position="112"/>
    </location>
</feature>
<dbReference type="InterPro" id="IPR029036">
    <property type="entry name" value="P5CR_dimer"/>
</dbReference>
<dbReference type="GO" id="GO:0004735">
    <property type="term" value="F:pyrroline-5-carboxylate reductase activity"/>
    <property type="evidence" value="ECO:0007669"/>
    <property type="project" value="UniProtKB-EC"/>
</dbReference>
<dbReference type="SUPFAM" id="SSF51735">
    <property type="entry name" value="NAD(P)-binding Rossmann-fold domains"/>
    <property type="match status" value="1"/>
</dbReference>
<dbReference type="InterPro" id="IPR008927">
    <property type="entry name" value="6-PGluconate_DH-like_C_sf"/>
</dbReference>
<keyword evidence="10" id="KW-1185">Reference proteome</keyword>
<dbReference type="PANTHER" id="PTHR11645:SF0">
    <property type="entry name" value="PYRROLINE-5-CARBOXYLATE REDUCTASE 3"/>
    <property type="match status" value="1"/>
</dbReference>
<proteinExistence type="inferred from homology"/>
<comment type="pathway">
    <text evidence="4 6">Amino-acid biosynthesis; L-proline biosynthesis; L-proline from L-glutamate 5-semialdehyde: step 1/1.</text>
</comment>
<comment type="catalytic activity">
    <reaction evidence="4">
        <text>L-proline + NAD(+) = (S)-1-pyrroline-5-carboxylate + NADH + 2 H(+)</text>
        <dbReference type="Rhea" id="RHEA:14105"/>
        <dbReference type="ChEBI" id="CHEBI:15378"/>
        <dbReference type="ChEBI" id="CHEBI:17388"/>
        <dbReference type="ChEBI" id="CHEBI:57540"/>
        <dbReference type="ChEBI" id="CHEBI:57945"/>
        <dbReference type="ChEBI" id="CHEBI:60039"/>
        <dbReference type="EC" id="1.5.1.2"/>
    </reaction>
</comment>
<keyword evidence="3 4" id="KW-0560">Oxidoreductase</keyword>
<dbReference type="PIRSF" id="PIRSF000193">
    <property type="entry name" value="Pyrrol-5-carb_rd"/>
    <property type="match status" value="1"/>
</dbReference>
<dbReference type="EMBL" id="JBHSCN010000005">
    <property type="protein sequence ID" value="MFC4244225.1"/>
    <property type="molecule type" value="Genomic_DNA"/>
</dbReference>
<dbReference type="SUPFAM" id="SSF48179">
    <property type="entry name" value="6-phosphogluconate dehydrogenase C-terminal domain-like"/>
    <property type="match status" value="1"/>
</dbReference>
<dbReference type="PANTHER" id="PTHR11645">
    <property type="entry name" value="PYRROLINE-5-CARBOXYLATE REDUCTASE"/>
    <property type="match status" value="1"/>
</dbReference>
<evidence type="ECO:0000256" key="6">
    <source>
        <dbReference type="RuleBase" id="RU003903"/>
    </source>
</evidence>
<comment type="catalytic activity">
    <reaction evidence="4 6">
        <text>L-proline + NADP(+) = (S)-1-pyrroline-5-carboxylate + NADPH + 2 H(+)</text>
        <dbReference type="Rhea" id="RHEA:14109"/>
        <dbReference type="ChEBI" id="CHEBI:15378"/>
        <dbReference type="ChEBI" id="CHEBI:17388"/>
        <dbReference type="ChEBI" id="CHEBI:57783"/>
        <dbReference type="ChEBI" id="CHEBI:58349"/>
        <dbReference type="ChEBI" id="CHEBI:60039"/>
        <dbReference type="EC" id="1.5.1.2"/>
    </reaction>
</comment>
<name>A0ABV8Q7C0_9MICO</name>
<keyword evidence="4" id="KW-0963">Cytoplasm</keyword>
<dbReference type="HAMAP" id="MF_01925">
    <property type="entry name" value="P5C_reductase"/>
    <property type="match status" value="1"/>
</dbReference>
<dbReference type="EC" id="1.5.1.2" evidence="4 5"/>
<dbReference type="Proteomes" id="UP001595900">
    <property type="component" value="Unassembled WGS sequence"/>
</dbReference>
<organism evidence="9 10">
    <name type="scientific">Gryllotalpicola reticulitermitis</name>
    <dbReference type="NCBI Taxonomy" id="1184153"/>
    <lineage>
        <taxon>Bacteria</taxon>
        <taxon>Bacillati</taxon>
        <taxon>Actinomycetota</taxon>
        <taxon>Actinomycetes</taxon>
        <taxon>Micrococcales</taxon>
        <taxon>Microbacteriaceae</taxon>
        <taxon>Gryllotalpicola</taxon>
    </lineage>
</organism>
<dbReference type="RefSeq" id="WP_390229362.1">
    <property type="nucleotide sequence ID" value="NZ_JBHSCN010000005.1"/>
</dbReference>
<dbReference type="Gene3D" id="3.40.50.720">
    <property type="entry name" value="NAD(P)-binding Rossmann-like Domain"/>
    <property type="match status" value="1"/>
</dbReference>
<evidence type="ECO:0000256" key="1">
    <source>
        <dbReference type="ARBA" id="ARBA00005525"/>
    </source>
</evidence>
<dbReference type="PROSITE" id="PS00521">
    <property type="entry name" value="P5CR"/>
    <property type="match status" value="1"/>
</dbReference>
<dbReference type="InterPro" id="IPR000304">
    <property type="entry name" value="Pyrroline-COOH_reductase"/>
</dbReference>
<dbReference type="InterPro" id="IPR028939">
    <property type="entry name" value="P5C_Rdtase_cat_N"/>
</dbReference>
<dbReference type="InterPro" id="IPR053790">
    <property type="entry name" value="P5CR-like_CS"/>
</dbReference>
<evidence type="ECO:0000256" key="3">
    <source>
        <dbReference type="ARBA" id="ARBA00023002"/>
    </source>
</evidence>
<dbReference type="NCBIfam" id="TIGR00112">
    <property type="entry name" value="proC"/>
    <property type="match status" value="1"/>
</dbReference>
<comment type="similarity">
    <text evidence="1 4 6">Belongs to the pyrroline-5-carboxylate reductase family.</text>
</comment>
<reference evidence="10" key="1">
    <citation type="journal article" date="2019" name="Int. J. Syst. Evol. Microbiol.">
        <title>The Global Catalogue of Microorganisms (GCM) 10K type strain sequencing project: providing services to taxonomists for standard genome sequencing and annotation.</title>
        <authorList>
            <consortium name="The Broad Institute Genomics Platform"/>
            <consortium name="The Broad Institute Genome Sequencing Center for Infectious Disease"/>
            <person name="Wu L."/>
            <person name="Ma J."/>
        </authorList>
    </citation>
    <scope>NUCLEOTIDE SEQUENCE [LARGE SCALE GENOMIC DNA]</scope>
    <source>
        <strain evidence="10">CGMCC 1.10363</strain>
    </source>
</reference>
<evidence type="ECO:0000256" key="2">
    <source>
        <dbReference type="ARBA" id="ARBA00022857"/>
    </source>
</evidence>
<keyword evidence="2 4" id="KW-0521">NADP</keyword>
<comment type="function">
    <text evidence="4">Catalyzes the reduction of 1-pyrroline-5-carboxylate (PCA) to L-proline.</text>
</comment>
<feature type="domain" description="Pyrroline-5-carboxylate reductase dimerisation" evidence="8">
    <location>
        <begin position="175"/>
        <end position="279"/>
    </location>
</feature>
<evidence type="ECO:0000256" key="5">
    <source>
        <dbReference type="NCBIfam" id="TIGR00112"/>
    </source>
</evidence>
<evidence type="ECO:0000256" key="4">
    <source>
        <dbReference type="HAMAP-Rule" id="MF_01925"/>
    </source>
</evidence>